<dbReference type="SUPFAM" id="SSF81660">
    <property type="entry name" value="Metal cation-transporting ATPase, ATP-binding domain N"/>
    <property type="match status" value="1"/>
</dbReference>
<dbReference type="GO" id="GO:0005886">
    <property type="term" value="C:plasma membrane"/>
    <property type="evidence" value="ECO:0007669"/>
    <property type="project" value="UniProtKB-SubCell"/>
</dbReference>
<evidence type="ECO:0000256" key="5">
    <source>
        <dbReference type="ARBA" id="ARBA00022840"/>
    </source>
</evidence>
<keyword evidence="13" id="KW-1185">Reference proteome</keyword>
<comment type="subcellular location">
    <subcellularLocation>
        <location evidence="1">Cell membrane</location>
        <topology evidence="1">Multi-pass membrane protein</topology>
    </subcellularLocation>
</comment>
<keyword evidence="2" id="KW-1003">Cell membrane</keyword>
<dbReference type="AlphaFoldDB" id="A0A9P4TYM4"/>
<evidence type="ECO:0000256" key="8">
    <source>
        <dbReference type="ARBA" id="ARBA00023136"/>
    </source>
</evidence>
<dbReference type="Pfam" id="PF00702">
    <property type="entry name" value="Hydrolase"/>
    <property type="match status" value="1"/>
</dbReference>
<dbReference type="SFLD" id="SFLDS00003">
    <property type="entry name" value="Haloacid_Dehalogenase"/>
    <property type="match status" value="1"/>
</dbReference>
<keyword evidence="7 10" id="KW-1133">Transmembrane helix</keyword>
<evidence type="ECO:0000256" key="3">
    <source>
        <dbReference type="ARBA" id="ARBA00022692"/>
    </source>
</evidence>
<evidence type="ECO:0000313" key="13">
    <source>
        <dbReference type="Proteomes" id="UP000800235"/>
    </source>
</evidence>
<dbReference type="PROSITE" id="PS00154">
    <property type="entry name" value="ATPASE_E1_E2"/>
    <property type="match status" value="1"/>
</dbReference>
<dbReference type="Pfam" id="PF00122">
    <property type="entry name" value="E1-E2_ATPase"/>
    <property type="match status" value="1"/>
</dbReference>
<dbReference type="InterPro" id="IPR018303">
    <property type="entry name" value="ATPase_P-typ_P_site"/>
</dbReference>
<evidence type="ECO:0000256" key="6">
    <source>
        <dbReference type="ARBA" id="ARBA00022967"/>
    </source>
</evidence>
<dbReference type="Pfam" id="PF00690">
    <property type="entry name" value="Cation_ATPase_N"/>
    <property type="match status" value="1"/>
</dbReference>
<dbReference type="NCBIfam" id="TIGR01494">
    <property type="entry name" value="ATPase_P-type"/>
    <property type="match status" value="2"/>
</dbReference>
<feature type="region of interest" description="Disordered" evidence="9">
    <location>
        <begin position="1"/>
        <end position="37"/>
    </location>
</feature>
<sequence length="1085" mass="119607">MYTATDPPKGDARIQWDDIDVERVPRPSRHRSDSRDSISIRSISRRRTVEPNVALPIQFRTLSFNVADNQDRQPDKESKSKNAVTDIVNLDWHLTPIDDIFHRLSTSPKQGLSQEQVTRKLKESGRNVLSPPKSRWLIKTISYLFGGFGSILFVAAILVFIAWKPLGDPPAIANLALAIVLAIVWATQALFAFYQDWSSSRVMSSIKTMIPDQCLVLRDGNQQQLISSELVPGDLLYIKLGDKLPADVRFVDCTADSKFDRSILTGETMPMRGVIDSSEKNYLENPCIGMAGTHCVSGTCMGIVVATGDNSVFGRLAKLTSTPKSGLTLLEKEIYYFVACIVIVMLIMVILVISVWAGWLQKEHPSWISVSLLIVDCVSVAVAFIPEGLPIAVTASLTITARIMKKNQILCKSLKTVETLGSVSVICSDKTGTLTKNQMTVSDCLVGQEPMKANVALGILGLNMHDATPPWLTKPLTLPSEIGGLCNAGDFDPTTLHMPSEQRKVLGDATDQAILRFSDALTSVSLIREQWKRLFRIAFNSRNKFMIQLIEPAIPDKSENDTESKVSQALLTIKGAPDILLSRCTKFTDDSGDTKPMTQEHRDYIEATKDKWSAQGKRIILLALKPVPKSVMALPLNSQEFEDAVMKEATAGLELVGLLAIVDPPRDEIPEVVETLRRAGIKVYMVTGDFGLTAQAIATECGIVTVPAHAVNDVGALATTNMSSLGVTGSIRAITLNGEDLKGLDEGQWGTLCTYDEIVFARTTPEQKLRIVKELQSRGEIVGMTGDGVNDAPSLKAADVGIAMGSGSDIAIEAADMVLLDSFAAIVEAVKYGRVVFDNLKKTICYLLPAGSFSEFWPVLTNLVFGLPQILSSFLMIIFCCFTDCAAATAIAYEQPEADVLLRKPRNPRKDRLVDWRLMLQAYGFTGVLETAASFSMGFWFAERQGIPFSKLWFGFGNMPDGMDTDTFNGVMNRASSIYFVNLVIMQFFNLMAVRTRRLSILSHPPLFRKATRNFYLFPAIIFALLIAFFFLYIPKFQSVLGTATVPVAHWFLPVAFGMGILLLDEGRKWGVRKWPKGFLAKIAW</sequence>
<dbReference type="Gene3D" id="2.70.150.10">
    <property type="entry name" value="Calcium-transporting ATPase, cytoplasmic transduction domain A"/>
    <property type="match status" value="1"/>
</dbReference>
<feature type="transmembrane region" description="Helical" evidence="10">
    <location>
        <begin position="977"/>
        <end position="994"/>
    </location>
</feature>
<accession>A0A9P4TYM4</accession>
<dbReference type="Gene3D" id="1.20.1110.10">
    <property type="entry name" value="Calcium-transporting ATPase, transmembrane domain"/>
    <property type="match status" value="1"/>
</dbReference>
<dbReference type="InterPro" id="IPR023298">
    <property type="entry name" value="ATPase_P-typ_TM_dom_sf"/>
</dbReference>
<dbReference type="Gene3D" id="3.40.1110.10">
    <property type="entry name" value="Calcium-transporting ATPase, cytoplasmic domain N"/>
    <property type="match status" value="1"/>
</dbReference>
<dbReference type="SUPFAM" id="SSF81665">
    <property type="entry name" value="Calcium ATPase, transmembrane domain M"/>
    <property type="match status" value="1"/>
</dbReference>
<keyword evidence="5" id="KW-0067">ATP-binding</keyword>
<evidence type="ECO:0000256" key="1">
    <source>
        <dbReference type="ARBA" id="ARBA00004651"/>
    </source>
</evidence>
<keyword evidence="4" id="KW-0547">Nucleotide-binding</keyword>
<evidence type="ECO:0000256" key="10">
    <source>
        <dbReference type="SAM" id="Phobius"/>
    </source>
</evidence>
<dbReference type="PRINTS" id="PR00121">
    <property type="entry name" value="NAKATPASE"/>
</dbReference>
<dbReference type="GO" id="GO:0016887">
    <property type="term" value="F:ATP hydrolysis activity"/>
    <property type="evidence" value="ECO:0007669"/>
    <property type="project" value="InterPro"/>
</dbReference>
<organism evidence="12 13">
    <name type="scientific">Tothia fuscella</name>
    <dbReference type="NCBI Taxonomy" id="1048955"/>
    <lineage>
        <taxon>Eukaryota</taxon>
        <taxon>Fungi</taxon>
        <taxon>Dikarya</taxon>
        <taxon>Ascomycota</taxon>
        <taxon>Pezizomycotina</taxon>
        <taxon>Dothideomycetes</taxon>
        <taxon>Pleosporomycetidae</taxon>
        <taxon>Venturiales</taxon>
        <taxon>Cylindrosympodiaceae</taxon>
        <taxon>Tothia</taxon>
    </lineage>
</organism>
<proteinExistence type="predicted"/>
<dbReference type="PANTHER" id="PTHR43294:SF21">
    <property type="entry name" value="CATION TRANSPORTING ATPASE"/>
    <property type="match status" value="1"/>
</dbReference>
<evidence type="ECO:0000256" key="9">
    <source>
        <dbReference type="SAM" id="MobiDB-lite"/>
    </source>
</evidence>
<evidence type="ECO:0000313" key="12">
    <source>
        <dbReference type="EMBL" id="KAF2430027.1"/>
    </source>
</evidence>
<dbReference type="PANTHER" id="PTHR43294">
    <property type="entry name" value="SODIUM/POTASSIUM-TRANSPORTING ATPASE SUBUNIT ALPHA"/>
    <property type="match status" value="1"/>
</dbReference>
<feature type="compositionally biased region" description="Basic and acidic residues" evidence="9">
    <location>
        <begin position="8"/>
        <end position="37"/>
    </location>
</feature>
<comment type="caution">
    <text evidence="12">The sequence shown here is derived from an EMBL/GenBank/DDBJ whole genome shotgun (WGS) entry which is preliminary data.</text>
</comment>
<dbReference type="InterPro" id="IPR036412">
    <property type="entry name" value="HAD-like_sf"/>
</dbReference>
<dbReference type="PRINTS" id="PR00119">
    <property type="entry name" value="CATATPASE"/>
</dbReference>
<dbReference type="GO" id="GO:0036376">
    <property type="term" value="P:sodium ion export across plasma membrane"/>
    <property type="evidence" value="ECO:0007669"/>
    <property type="project" value="TreeGrafter"/>
</dbReference>
<dbReference type="GO" id="GO:1902600">
    <property type="term" value="P:proton transmembrane transport"/>
    <property type="evidence" value="ECO:0007669"/>
    <property type="project" value="TreeGrafter"/>
</dbReference>
<dbReference type="GO" id="GO:0030007">
    <property type="term" value="P:intracellular potassium ion homeostasis"/>
    <property type="evidence" value="ECO:0007669"/>
    <property type="project" value="TreeGrafter"/>
</dbReference>
<dbReference type="SUPFAM" id="SSF56784">
    <property type="entry name" value="HAD-like"/>
    <property type="match status" value="1"/>
</dbReference>
<dbReference type="Proteomes" id="UP000800235">
    <property type="component" value="Unassembled WGS sequence"/>
</dbReference>
<dbReference type="Pfam" id="PF13246">
    <property type="entry name" value="Cation_ATPase"/>
    <property type="match status" value="1"/>
</dbReference>
<feature type="transmembrane region" description="Helical" evidence="10">
    <location>
        <begin position="143"/>
        <end position="163"/>
    </location>
</feature>
<feature type="transmembrane region" description="Helical" evidence="10">
    <location>
        <begin position="1040"/>
        <end position="1064"/>
    </location>
</feature>
<evidence type="ECO:0000256" key="2">
    <source>
        <dbReference type="ARBA" id="ARBA00022475"/>
    </source>
</evidence>
<feature type="transmembrane region" description="Helical" evidence="10">
    <location>
        <begin position="334"/>
        <end position="359"/>
    </location>
</feature>
<evidence type="ECO:0000259" key="11">
    <source>
        <dbReference type="SMART" id="SM00831"/>
    </source>
</evidence>
<evidence type="ECO:0000256" key="7">
    <source>
        <dbReference type="ARBA" id="ARBA00022989"/>
    </source>
</evidence>
<dbReference type="SMART" id="SM00831">
    <property type="entry name" value="Cation_ATPase_N"/>
    <property type="match status" value="1"/>
</dbReference>
<protein>
    <submittedName>
        <fullName evidence="12">Calcium ATPase</fullName>
    </submittedName>
</protein>
<dbReference type="SUPFAM" id="SSF81653">
    <property type="entry name" value="Calcium ATPase, transduction domain A"/>
    <property type="match status" value="1"/>
</dbReference>
<dbReference type="InterPro" id="IPR023214">
    <property type="entry name" value="HAD_sf"/>
</dbReference>
<dbReference type="OrthoDB" id="158672at2759"/>
<dbReference type="InterPro" id="IPR023299">
    <property type="entry name" value="ATPase_P-typ_cyto_dom_N"/>
</dbReference>
<dbReference type="InterPro" id="IPR008250">
    <property type="entry name" value="ATPase_P-typ_transduc_dom_A_sf"/>
</dbReference>
<dbReference type="InterPro" id="IPR044492">
    <property type="entry name" value="P_typ_ATPase_HD_dom"/>
</dbReference>
<feature type="domain" description="Cation-transporting P-type ATPase N-terminal" evidence="11">
    <location>
        <begin position="91"/>
        <end position="164"/>
    </location>
</feature>
<feature type="transmembrane region" description="Helical" evidence="10">
    <location>
        <begin position="1015"/>
        <end position="1034"/>
    </location>
</feature>
<dbReference type="GO" id="GO:0005524">
    <property type="term" value="F:ATP binding"/>
    <property type="evidence" value="ECO:0007669"/>
    <property type="project" value="UniProtKB-KW"/>
</dbReference>
<gene>
    <name evidence="12" type="ORF">EJ08DRAFT_734526</name>
</gene>
<keyword evidence="8 10" id="KW-0472">Membrane</keyword>
<keyword evidence="3 10" id="KW-0812">Transmembrane</keyword>
<dbReference type="GO" id="GO:1990573">
    <property type="term" value="P:potassium ion import across plasma membrane"/>
    <property type="evidence" value="ECO:0007669"/>
    <property type="project" value="TreeGrafter"/>
</dbReference>
<dbReference type="InterPro" id="IPR001757">
    <property type="entry name" value="P_typ_ATPase"/>
</dbReference>
<name>A0A9P4TYM4_9PEZI</name>
<dbReference type="GO" id="GO:0005391">
    <property type="term" value="F:P-type sodium:potassium-exchanging transporter activity"/>
    <property type="evidence" value="ECO:0007669"/>
    <property type="project" value="TreeGrafter"/>
</dbReference>
<keyword evidence="6" id="KW-1278">Translocase</keyword>
<dbReference type="InterPro" id="IPR004014">
    <property type="entry name" value="ATPase_P-typ_cation-transptr_N"/>
</dbReference>
<dbReference type="SFLD" id="SFLDG00002">
    <property type="entry name" value="C1.7:_P-type_atpase_like"/>
    <property type="match status" value="1"/>
</dbReference>
<dbReference type="InterPro" id="IPR006068">
    <property type="entry name" value="ATPase_P-typ_cation-transptr_C"/>
</dbReference>
<dbReference type="FunFam" id="3.40.50.1000:FF:000083">
    <property type="entry name" value="Sodium/potassium-transporting ATPase subunit alpha"/>
    <property type="match status" value="1"/>
</dbReference>
<feature type="transmembrane region" description="Helical" evidence="10">
    <location>
        <begin position="175"/>
        <end position="194"/>
    </location>
</feature>
<dbReference type="SFLD" id="SFLDF00027">
    <property type="entry name" value="p-type_atpase"/>
    <property type="match status" value="1"/>
</dbReference>
<dbReference type="FunFam" id="3.40.50.1000:FF:000001">
    <property type="entry name" value="Phospholipid-transporting ATPase IC"/>
    <property type="match status" value="1"/>
</dbReference>
<dbReference type="GO" id="GO:0006883">
    <property type="term" value="P:intracellular sodium ion homeostasis"/>
    <property type="evidence" value="ECO:0007669"/>
    <property type="project" value="TreeGrafter"/>
</dbReference>
<feature type="transmembrane region" description="Helical" evidence="10">
    <location>
        <begin position="914"/>
        <end position="942"/>
    </location>
</feature>
<dbReference type="Pfam" id="PF00689">
    <property type="entry name" value="Cation_ATPase_C"/>
    <property type="match status" value="1"/>
</dbReference>
<dbReference type="EMBL" id="MU007042">
    <property type="protein sequence ID" value="KAF2430027.1"/>
    <property type="molecule type" value="Genomic_DNA"/>
</dbReference>
<reference evidence="12" key="1">
    <citation type="journal article" date="2020" name="Stud. Mycol.">
        <title>101 Dothideomycetes genomes: a test case for predicting lifestyles and emergence of pathogens.</title>
        <authorList>
            <person name="Haridas S."/>
            <person name="Albert R."/>
            <person name="Binder M."/>
            <person name="Bloem J."/>
            <person name="Labutti K."/>
            <person name="Salamov A."/>
            <person name="Andreopoulos B."/>
            <person name="Baker S."/>
            <person name="Barry K."/>
            <person name="Bills G."/>
            <person name="Bluhm B."/>
            <person name="Cannon C."/>
            <person name="Castanera R."/>
            <person name="Culley D."/>
            <person name="Daum C."/>
            <person name="Ezra D."/>
            <person name="Gonzalez J."/>
            <person name="Henrissat B."/>
            <person name="Kuo A."/>
            <person name="Liang C."/>
            <person name="Lipzen A."/>
            <person name="Lutzoni F."/>
            <person name="Magnuson J."/>
            <person name="Mondo S."/>
            <person name="Nolan M."/>
            <person name="Ohm R."/>
            <person name="Pangilinan J."/>
            <person name="Park H.-J."/>
            <person name="Ramirez L."/>
            <person name="Alfaro M."/>
            <person name="Sun H."/>
            <person name="Tritt A."/>
            <person name="Yoshinaga Y."/>
            <person name="Zwiers L.-H."/>
            <person name="Turgeon B."/>
            <person name="Goodwin S."/>
            <person name="Spatafora J."/>
            <person name="Crous P."/>
            <person name="Grigoriev I."/>
        </authorList>
    </citation>
    <scope>NUCLEOTIDE SEQUENCE</scope>
    <source>
        <strain evidence="12">CBS 130266</strain>
    </source>
</reference>
<evidence type="ECO:0000256" key="4">
    <source>
        <dbReference type="ARBA" id="ARBA00022741"/>
    </source>
</evidence>
<dbReference type="InterPro" id="IPR050510">
    <property type="entry name" value="Cation_transp_ATPase_P-type"/>
</dbReference>
<dbReference type="Gene3D" id="3.40.50.1000">
    <property type="entry name" value="HAD superfamily/HAD-like"/>
    <property type="match status" value="1"/>
</dbReference>
<dbReference type="InterPro" id="IPR059000">
    <property type="entry name" value="ATPase_P-type_domA"/>
</dbReference>